<dbReference type="Gramene" id="mRNA:HanXRQr2_Chr11g0502531">
    <property type="protein sequence ID" value="CDS:HanXRQr2_Chr11g0502531.1"/>
    <property type="gene ID" value="HanXRQr2_Chr11g0502531"/>
</dbReference>
<organism evidence="1 2">
    <name type="scientific">Helianthus annuus</name>
    <name type="common">Common sunflower</name>
    <dbReference type="NCBI Taxonomy" id="4232"/>
    <lineage>
        <taxon>Eukaryota</taxon>
        <taxon>Viridiplantae</taxon>
        <taxon>Streptophyta</taxon>
        <taxon>Embryophyta</taxon>
        <taxon>Tracheophyta</taxon>
        <taxon>Spermatophyta</taxon>
        <taxon>Magnoliopsida</taxon>
        <taxon>eudicotyledons</taxon>
        <taxon>Gunneridae</taxon>
        <taxon>Pentapetalae</taxon>
        <taxon>asterids</taxon>
        <taxon>campanulids</taxon>
        <taxon>Asterales</taxon>
        <taxon>Asteraceae</taxon>
        <taxon>Asteroideae</taxon>
        <taxon>Heliantheae alliance</taxon>
        <taxon>Heliantheae</taxon>
        <taxon>Helianthus</taxon>
    </lineage>
</organism>
<dbReference type="EMBL" id="MNCJ02000326">
    <property type="protein sequence ID" value="KAF5782975.1"/>
    <property type="molecule type" value="Genomic_DNA"/>
</dbReference>
<dbReference type="Proteomes" id="UP000215914">
    <property type="component" value="Unassembled WGS sequence"/>
</dbReference>
<proteinExistence type="predicted"/>
<protein>
    <submittedName>
        <fullName evidence="1">Uncharacterized protein</fullName>
    </submittedName>
</protein>
<evidence type="ECO:0000313" key="1">
    <source>
        <dbReference type="EMBL" id="KAF5782975.1"/>
    </source>
</evidence>
<evidence type="ECO:0000313" key="2">
    <source>
        <dbReference type="Proteomes" id="UP000215914"/>
    </source>
</evidence>
<accession>A0A9K3N0Z9</accession>
<reference evidence="1" key="1">
    <citation type="journal article" date="2017" name="Nature">
        <title>The sunflower genome provides insights into oil metabolism, flowering and Asterid evolution.</title>
        <authorList>
            <person name="Badouin H."/>
            <person name="Gouzy J."/>
            <person name="Grassa C.J."/>
            <person name="Murat F."/>
            <person name="Staton S.E."/>
            <person name="Cottret L."/>
            <person name="Lelandais-Briere C."/>
            <person name="Owens G.L."/>
            <person name="Carrere S."/>
            <person name="Mayjonade B."/>
            <person name="Legrand L."/>
            <person name="Gill N."/>
            <person name="Kane N.C."/>
            <person name="Bowers J.E."/>
            <person name="Hubner S."/>
            <person name="Bellec A."/>
            <person name="Berard A."/>
            <person name="Berges H."/>
            <person name="Blanchet N."/>
            <person name="Boniface M.C."/>
            <person name="Brunel D."/>
            <person name="Catrice O."/>
            <person name="Chaidir N."/>
            <person name="Claudel C."/>
            <person name="Donnadieu C."/>
            <person name="Faraut T."/>
            <person name="Fievet G."/>
            <person name="Helmstetter N."/>
            <person name="King M."/>
            <person name="Knapp S.J."/>
            <person name="Lai Z."/>
            <person name="Le Paslier M.C."/>
            <person name="Lippi Y."/>
            <person name="Lorenzon L."/>
            <person name="Mandel J.R."/>
            <person name="Marage G."/>
            <person name="Marchand G."/>
            <person name="Marquand E."/>
            <person name="Bret-Mestries E."/>
            <person name="Morien E."/>
            <person name="Nambeesan S."/>
            <person name="Nguyen T."/>
            <person name="Pegot-Espagnet P."/>
            <person name="Pouilly N."/>
            <person name="Raftis F."/>
            <person name="Sallet E."/>
            <person name="Schiex T."/>
            <person name="Thomas J."/>
            <person name="Vandecasteele C."/>
            <person name="Vares D."/>
            <person name="Vear F."/>
            <person name="Vautrin S."/>
            <person name="Crespi M."/>
            <person name="Mangin B."/>
            <person name="Burke J.M."/>
            <person name="Salse J."/>
            <person name="Munos S."/>
            <person name="Vincourt P."/>
            <person name="Rieseberg L.H."/>
            <person name="Langlade N.B."/>
        </authorList>
    </citation>
    <scope>NUCLEOTIDE SEQUENCE</scope>
    <source>
        <tissue evidence="1">Leaves</tissue>
    </source>
</reference>
<keyword evidence="2" id="KW-1185">Reference proteome</keyword>
<dbReference type="AlphaFoldDB" id="A0A9K3N0Z9"/>
<sequence length="82" mass="8905">MLSLPYALSNHWVSAQWPPARILTRRWRVRVLLVPNAPTVADLPPDSGLLGGGLRGGITSAVGRTVEYPPPPHMLCLALSLR</sequence>
<gene>
    <name evidence="1" type="ORF">HanXRQr2_Chr11g0502531</name>
</gene>
<comment type="caution">
    <text evidence="1">The sequence shown here is derived from an EMBL/GenBank/DDBJ whole genome shotgun (WGS) entry which is preliminary data.</text>
</comment>
<reference evidence="1" key="2">
    <citation type="submission" date="2020-06" db="EMBL/GenBank/DDBJ databases">
        <title>Helianthus annuus Genome sequencing and assembly Release 2.</title>
        <authorList>
            <person name="Gouzy J."/>
            <person name="Langlade N."/>
            <person name="Munos S."/>
        </authorList>
    </citation>
    <scope>NUCLEOTIDE SEQUENCE</scope>
    <source>
        <tissue evidence="1">Leaves</tissue>
    </source>
</reference>
<name>A0A9K3N0Z9_HELAN</name>